<protein>
    <submittedName>
        <fullName evidence="1">Uncharacterized protein</fullName>
    </submittedName>
</protein>
<organism evidence="1 2">
    <name type="scientific">Acetatifactor muris</name>
    <dbReference type="NCBI Taxonomy" id="879566"/>
    <lineage>
        <taxon>Bacteria</taxon>
        <taxon>Bacillati</taxon>
        <taxon>Bacillota</taxon>
        <taxon>Clostridia</taxon>
        <taxon>Lachnospirales</taxon>
        <taxon>Lachnospiraceae</taxon>
        <taxon>Acetatifactor</taxon>
    </lineage>
</organism>
<reference evidence="1 2" key="1">
    <citation type="submission" date="2018-01" db="EMBL/GenBank/DDBJ databases">
        <authorList>
            <person name="Gaut B.S."/>
            <person name="Morton B.R."/>
            <person name="Clegg M.T."/>
            <person name="Duvall M.R."/>
        </authorList>
    </citation>
    <scope>NUCLEOTIDE SEQUENCE [LARGE SCALE GENOMIC DNA]</scope>
    <source>
        <strain evidence="1">GP69</strain>
    </source>
</reference>
<sequence length="40" mass="4769">MPEAGNKLPEPLVKWSAIVYNGRCMKIYRERERRDLYGND</sequence>
<dbReference type="Proteomes" id="UP000236311">
    <property type="component" value="Unassembled WGS sequence"/>
</dbReference>
<evidence type="ECO:0000313" key="2">
    <source>
        <dbReference type="Proteomes" id="UP000236311"/>
    </source>
</evidence>
<proteinExistence type="predicted"/>
<dbReference type="EMBL" id="OFSM01000005">
    <property type="protein sequence ID" value="SOY28455.1"/>
    <property type="molecule type" value="Genomic_DNA"/>
</dbReference>
<gene>
    <name evidence="1" type="ORF">AMURIS_01162</name>
</gene>
<name>A0A2K4ZDB4_9FIRM</name>
<evidence type="ECO:0000313" key="1">
    <source>
        <dbReference type="EMBL" id="SOY28455.1"/>
    </source>
</evidence>
<dbReference type="AlphaFoldDB" id="A0A2K4ZDB4"/>
<keyword evidence="2" id="KW-1185">Reference proteome</keyword>
<accession>A0A2K4ZDB4</accession>